<name>A0A9X2DR42_9BACI</name>
<dbReference type="InterPro" id="IPR035681">
    <property type="entry name" value="ComA-like_MBL"/>
</dbReference>
<accession>A0A9X2DR42</accession>
<dbReference type="AlphaFoldDB" id="A0A9X2DR42"/>
<reference evidence="2" key="1">
    <citation type="submission" date="2022-05" db="EMBL/GenBank/DDBJ databases">
        <title>Comparative Genomics of Spacecraft Associated Microbes.</title>
        <authorList>
            <person name="Tran M.T."/>
            <person name="Wright A."/>
            <person name="Seuylemezian A."/>
            <person name="Eisen J."/>
            <person name="Coil D."/>
        </authorList>
    </citation>
    <scope>NUCLEOTIDE SEQUENCE</scope>
    <source>
        <strain evidence="2">214.1.1</strain>
    </source>
</reference>
<evidence type="ECO:0000313" key="3">
    <source>
        <dbReference type="Proteomes" id="UP001139179"/>
    </source>
</evidence>
<dbReference type="SUPFAM" id="SSF56281">
    <property type="entry name" value="Metallo-hydrolase/oxidoreductase"/>
    <property type="match status" value="1"/>
</dbReference>
<sequence length="289" mass="31653">MNKDKWTITGFMLGLLLICAGCFPEQQVAPPTPPPVTEGELIVTFFDVGQGDATLFQAEEATILIDAGRHDREEVVSLLEDSGVERIDLFIATHPHADHIGQADQVLDAFPVEEVWMSGDSHTTKTFERMVAAIEASGADYYEPRAGEEFEIGSLLLEVLHPEELTGDLNNGSIAVQVHFGDVSFLMMGDAEAEAEEEIIERSAHLQSTILRVGHHGSSTSTTPAFLEAVKPEAGIYSAGRENEYGHPHAEVVELFQEKNIPLYGTDQHGKIVVETDGTSYEIILEHDE</sequence>
<evidence type="ECO:0000259" key="1">
    <source>
        <dbReference type="SMART" id="SM00849"/>
    </source>
</evidence>
<keyword evidence="3" id="KW-1185">Reference proteome</keyword>
<dbReference type="Gene3D" id="3.60.15.10">
    <property type="entry name" value="Ribonuclease Z/Hydroxyacylglutathione hydrolase-like"/>
    <property type="match status" value="1"/>
</dbReference>
<dbReference type="Pfam" id="PF00753">
    <property type="entry name" value="Lactamase_B"/>
    <property type="match status" value="1"/>
</dbReference>
<dbReference type="RefSeq" id="WP_251223900.1">
    <property type="nucleotide sequence ID" value="NZ_JAMBOL010000012.1"/>
</dbReference>
<dbReference type="CDD" id="cd07731">
    <property type="entry name" value="ComA-like_MBL-fold"/>
    <property type="match status" value="1"/>
</dbReference>
<dbReference type="PANTHER" id="PTHR30619">
    <property type="entry name" value="DNA INTERNALIZATION/COMPETENCE PROTEIN COMEC/REC2"/>
    <property type="match status" value="1"/>
</dbReference>
<dbReference type="EMBL" id="JAMBOL010000012">
    <property type="protein sequence ID" value="MCM3715141.1"/>
    <property type="molecule type" value="Genomic_DNA"/>
</dbReference>
<proteinExistence type="predicted"/>
<dbReference type="SMART" id="SM00849">
    <property type="entry name" value="Lactamase_B"/>
    <property type="match status" value="1"/>
</dbReference>
<comment type="caution">
    <text evidence="2">The sequence shown here is derived from an EMBL/GenBank/DDBJ whole genome shotgun (WGS) entry which is preliminary data.</text>
</comment>
<dbReference type="InterPro" id="IPR001279">
    <property type="entry name" value="Metallo-B-lactamas"/>
</dbReference>
<evidence type="ECO:0000313" key="2">
    <source>
        <dbReference type="EMBL" id="MCM3715141.1"/>
    </source>
</evidence>
<protein>
    <submittedName>
        <fullName evidence="2">MBL fold metallo-hydrolase</fullName>
    </submittedName>
</protein>
<gene>
    <name evidence="2" type="ORF">M3202_13715</name>
</gene>
<dbReference type="Proteomes" id="UP001139179">
    <property type="component" value="Unassembled WGS sequence"/>
</dbReference>
<dbReference type="PANTHER" id="PTHR30619:SF7">
    <property type="entry name" value="BETA-LACTAMASE DOMAIN PROTEIN"/>
    <property type="match status" value="1"/>
</dbReference>
<organism evidence="2 3">
    <name type="scientific">Halalkalibacter oceani</name>
    <dbReference type="NCBI Taxonomy" id="1653776"/>
    <lineage>
        <taxon>Bacteria</taxon>
        <taxon>Bacillati</taxon>
        <taxon>Bacillota</taxon>
        <taxon>Bacilli</taxon>
        <taxon>Bacillales</taxon>
        <taxon>Bacillaceae</taxon>
        <taxon>Halalkalibacter</taxon>
    </lineage>
</organism>
<dbReference type="InterPro" id="IPR036866">
    <property type="entry name" value="RibonucZ/Hydroxyglut_hydro"/>
</dbReference>
<dbReference type="InterPro" id="IPR052159">
    <property type="entry name" value="Competence_DNA_uptake"/>
</dbReference>
<feature type="domain" description="Metallo-beta-lactamase" evidence="1">
    <location>
        <begin position="50"/>
        <end position="241"/>
    </location>
</feature>